<comment type="caution">
    <text evidence="1">The sequence shown here is derived from an EMBL/GenBank/DDBJ whole genome shotgun (WGS) entry which is preliminary data.</text>
</comment>
<dbReference type="InterPro" id="IPR054227">
    <property type="entry name" value="DUF6951"/>
</dbReference>
<reference evidence="2" key="1">
    <citation type="submission" date="2015-07" db="EMBL/GenBank/DDBJ databases">
        <title>Complete Genome of Thermincola ferriacetica strain Z-0001T.</title>
        <authorList>
            <person name="Lusk B."/>
            <person name="Badalamenti J.P."/>
            <person name="Parameswaran P."/>
            <person name="Bond D.R."/>
            <person name="Torres C.I."/>
        </authorList>
    </citation>
    <scope>NUCLEOTIDE SEQUENCE [LARGE SCALE GENOMIC DNA]</scope>
    <source>
        <strain evidence="2">Z-0001</strain>
    </source>
</reference>
<proteinExistence type="predicted"/>
<keyword evidence="2" id="KW-1185">Reference proteome</keyword>
<name>A0A0L6W101_9FIRM</name>
<organism evidence="1 2">
    <name type="scientific">Thermincola ferriacetica</name>
    <dbReference type="NCBI Taxonomy" id="281456"/>
    <lineage>
        <taxon>Bacteria</taxon>
        <taxon>Bacillati</taxon>
        <taxon>Bacillota</taxon>
        <taxon>Clostridia</taxon>
        <taxon>Eubacteriales</taxon>
        <taxon>Thermincolaceae</taxon>
        <taxon>Thermincola</taxon>
    </lineage>
</organism>
<dbReference type="Proteomes" id="UP000037175">
    <property type="component" value="Unassembled WGS sequence"/>
</dbReference>
<dbReference type="AlphaFoldDB" id="A0A0L6W101"/>
<evidence type="ECO:0000313" key="1">
    <source>
        <dbReference type="EMBL" id="KNZ69146.1"/>
    </source>
</evidence>
<sequence length="116" mass="12838">MTKVRISAGACGYTTVVKVQALDKKKVHINIITACRMLQSLNEELGVIDWTKGVFNRFCDSIIYKTAHQKLKHTDCPVPMAIIKAIQVEINGATPKNVTMTFESTETGAKKRIAES</sequence>
<accession>A0A0L6W101</accession>
<evidence type="ECO:0000313" key="2">
    <source>
        <dbReference type="Proteomes" id="UP000037175"/>
    </source>
</evidence>
<dbReference type="RefSeq" id="WP_052218406.1">
    <property type="nucleotide sequence ID" value="NZ_LGTE01000016.1"/>
</dbReference>
<dbReference type="EMBL" id="LGTE01000016">
    <property type="protein sequence ID" value="KNZ69146.1"/>
    <property type="molecule type" value="Genomic_DNA"/>
</dbReference>
<gene>
    <name evidence="1" type="ORF">Tfer_2250</name>
</gene>
<dbReference type="Pfam" id="PF22263">
    <property type="entry name" value="DUF6951"/>
    <property type="match status" value="1"/>
</dbReference>
<protein>
    <submittedName>
        <fullName evidence="1">Uncharacterized protein</fullName>
    </submittedName>
</protein>